<dbReference type="PROSITE" id="PS50405">
    <property type="entry name" value="GST_CTER"/>
    <property type="match status" value="1"/>
</dbReference>
<feature type="domain" description="EF-1-gamma C-terminal" evidence="6">
    <location>
        <begin position="249"/>
        <end position="410"/>
    </location>
</feature>
<dbReference type="PROSITE" id="PS50040">
    <property type="entry name" value="EF1G_C"/>
    <property type="match status" value="1"/>
</dbReference>
<organism evidence="9 10">
    <name type="scientific">Drechslerella dactyloides</name>
    <name type="common">Nematode-trapping fungus</name>
    <name type="synonym">Arthrobotrys dactyloides</name>
    <dbReference type="NCBI Taxonomy" id="74499"/>
    <lineage>
        <taxon>Eukaryota</taxon>
        <taxon>Fungi</taxon>
        <taxon>Dikarya</taxon>
        <taxon>Ascomycota</taxon>
        <taxon>Pezizomycotina</taxon>
        <taxon>Orbiliomycetes</taxon>
        <taxon>Orbiliales</taxon>
        <taxon>Orbiliaceae</taxon>
        <taxon>Drechslerella</taxon>
    </lineage>
</organism>
<sequence length="410" mass="46351">MSFGTLYSYAENSRTVGILSIAKENGLDVKLEETLIHDKFPESLVSKSPLKKIPFFQQGDFVLTESLAIAIYLTSQNEKTTLLGKNKQEYAQILKWMSFGTAEVLPTIGNWFGPLTGQSPYNKKNVESAQATSLAQIKVIDQHLLTCTYLVGERISAADFFLAGIVSKGFKYVFDAPFRASYPNFSRWWATIANHTSYAGKFEFIKEAVKYTPPPKAPKAAPAPKAAAPPKEKAPEAEEEEEDKPAPKPKHPLEALGRAEMVLDDWKRQYSNNDTRPVALPWFWEHYNPAEWSLWKVDYKYNDELTMVFMTSNLIGGFFNRLEASRKYIFGACSVYGESNNSIVQGAFLIRGQDAQPAFDVAPDWESYEFTKLDATKEEDKEFVASMWSWDKPITVNGKEYLHADGKVFK</sequence>
<evidence type="ECO:0000256" key="3">
    <source>
        <dbReference type="ARBA" id="ARBA00022917"/>
    </source>
</evidence>
<reference evidence="9" key="1">
    <citation type="submission" date="2023-01" db="EMBL/GenBank/DDBJ databases">
        <title>The chitinases involved in constricting ring structure development in the nematode-trapping fungus Drechslerella dactyloides.</title>
        <authorList>
            <person name="Wang R."/>
            <person name="Zhang L."/>
            <person name="Tang P."/>
            <person name="Li S."/>
            <person name="Liang L."/>
        </authorList>
    </citation>
    <scope>NUCLEOTIDE SEQUENCE</scope>
    <source>
        <strain evidence="9">YMF1.00031</strain>
    </source>
</reference>
<feature type="compositionally biased region" description="Low complexity" evidence="5">
    <location>
        <begin position="218"/>
        <end position="229"/>
    </location>
</feature>
<dbReference type="CDD" id="cd03044">
    <property type="entry name" value="GST_N_EF1Bgamma"/>
    <property type="match status" value="1"/>
</dbReference>
<accession>A0AAD6NNT1</accession>
<evidence type="ECO:0000259" key="7">
    <source>
        <dbReference type="PROSITE" id="PS50404"/>
    </source>
</evidence>
<dbReference type="InterPro" id="IPR040079">
    <property type="entry name" value="Glutathione_S-Trfase"/>
</dbReference>
<evidence type="ECO:0000259" key="6">
    <source>
        <dbReference type="PROSITE" id="PS50040"/>
    </source>
</evidence>
<dbReference type="Pfam" id="PF00647">
    <property type="entry name" value="EF1G"/>
    <property type="match status" value="1"/>
</dbReference>
<evidence type="ECO:0000256" key="4">
    <source>
        <dbReference type="PROSITE-ProRule" id="PRU00519"/>
    </source>
</evidence>
<dbReference type="InterPro" id="IPR010987">
    <property type="entry name" value="Glutathione-S-Trfase_C-like"/>
</dbReference>
<dbReference type="PROSITE" id="PS50404">
    <property type="entry name" value="GST_NTER"/>
    <property type="match status" value="1"/>
</dbReference>
<evidence type="ECO:0000256" key="2">
    <source>
        <dbReference type="ARBA" id="ARBA00022768"/>
    </source>
</evidence>
<dbReference type="InterPro" id="IPR001662">
    <property type="entry name" value="EF1B_G_C"/>
</dbReference>
<dbReference type="FunFam" id="1.20.1050.10:FF:000006">
    <property type="entry name" value="Elongation factor 1 gamma"/>
    <property type="match status" value="1"/>
</dbReference>
<dbReference type="InterPro" id="IPR036433">
    <property type="entry name" value="EF1B_G_C_sf"/>
</dbReference>
<dbReference type="PANTHER" id="PTHR43986:SF1">
    <property type="entry name" value="ELONGATION FACTOR 1-GAMMA"/>
    <property type="match status" value="1"/>
</dbReference>
<dbReference type="Proteomes" id="UP001221413">
    <property type="component" value="Unassembled WGS sequence"/>
</dbReference>
<gene>
    <name evidence="9" type="ORF">Dda_0942</name>
</gene>
<dbReference type="GO" id="GO:0005737">
    <property type="term" value="C:cytoplasm"/>
    <property type="evidence" value="ECO:0007669"/>
    <property type="project" value="TreeGrafter"/>
</dbReference>
<dbReference type="GO" id="GO:0003746">
    <property type="term" value="F:translation elongation factor activity"/>
    <property type="evidence" value="ECO:0007669"/>
    <property type="project" value="UniProtKB-UniRule"/>
</dbReference>
<dbReference type="SFLD" id="SFLDS00019">
    <property type="entry name" value="Glutathione_Transferase_(cytos"/>
    <property type="match status" value="1"/>
</dbReference>
<dbReference type="EMBL" id="JAQGDS010000001">
    <property type="protein sequence ID" value="KAJ6264790.1"/>
    <property type="molecule type" value="Genomic_DNA"/>
</dbReference>
<dbReference type="FunFam" id="3.40.30.10:FF:000142">
    <property type="entry name" value="Elongation factor 1 gamma"/>
    <property type="match status" value="1"/>
</dbReference>
<keyword evidence="2 4" id="KW-0251">Elongation factor</keyword>
<dbReference type="PANTHER" id="PTHR43986">
    <property type="entry name" value="ELONGATION FACTOR 1-GAMMA"/>
    <property type="match status" value="1"/>
</dbReference>
<dbReference type="SUPFAM" id="SSF89942">
    <property type="entry name" value="eEF1-gamma domain"/>
    <property type="match status" value="1"/>
</dbReference>
<comment type="similarity">
    <text evidence="1">Belongs to the GST superfamily.</text>
</comment>
<dbReference type="Pfam" id="PF00043">
    <property type="entry name" value="GST_C"/>
    <property type="match status" value="1"/>
</dbReference>
<evidence type="ECO:0000256" key="1">
    <source>
        <dbReference type="ARBA" id="ARBA00007409"/>
    </source>
</evidence>
<dbReference type="InterPro" id="IPR036249">
    <property type="entry name" value="Thioredoxin-like_sf"/>
</dbReference>
<dbReference type="FunFam" id="3.30.70.1010:FF:000001">
    <property type="entry name" value="Elongation factor 1-gamma 1"/>
    <property type="match status" value="1"/>
</dbReference>
<name>A0AAD6NNT1_DREDA</name>
<dbReference type="SMART" id="SM01183">
    <property type="entry name" value="EF1G"/>
    <property type="match status" value="1"/>
</dbReference>
<protein>
    <recommendedName>
        <fullName evidence="11">Elongation factor 1-gamma</fullName>
    </recommendedName>
</protein>
<dbReference type="InterPro" id="IPR004045">
    <property type="entry name" value="Glutathione_S-Trfase_N"/>
</dbReference>
<dbReference type="Gene3D" id="1.20.1050.10">
    <property type="match status" value="1"/>
</dbReference>
<dbReference type="GO" id="GO:0005634">
    <property type="term" value="C:nucleus"/>
    <property type="evidence" value="ECO:0007669"/>
    <property type="project" value="TreeGrafter"/>
</dbReference>
<evidence type="ECO:0000259" key="8">
    <source>
        <dbReference type="PROSITE" id="PS50405"/>
    </source>
</evidence>
<dbReference type="Gene3D" id="3.30.70.1010">
    <property type="entry name" value="Translation elongation factor EF1B, gamma chain, conserved domain"/>
    <property type="match status" value="1"/>
</dbReference>
<evidence type="ECO:0000313" key="9">
    <source>
        <dbReference type="EMBL" id="KAJ6264790.1"/>
    </source>
</evidence>
<dbReference type="InterPro" id="IPR036282">
    <property type="entry name" value="Glutathione-S-Trfase_C_sf"/>
</dbReference>
<proteinExistence type="inferred from homology"/>
<dbReference type="AlphaFoldDB" id="A0AAD6NNT1"/>
<dbReference type="SUPFAM" id="SSF47616">
    <property type="entry name" value="GST C-terminal domain-like"/>
    <property type="match status" value="1"/>
</dbReference>
<evidence type="ECO:0000313" key="10">
    <source>
        <dbReference type="Proteomes" id="UP001221413"/>
    </source>
</evidence>
<keyword evidence="10" id="KW-1185">Reference proteome</keyword>
<feature type="domain" description="GST C-terminal" evidence="8">
    <location>
        <begin position="86"/>
        <end position="214"/>
    </location>
</feature>
<dbReference type="SUPFAM" id="SSF52833">
    <property type="entry name" value="Thioredoxin-like"/>
    <property type="match status" value="1"/>
</dbReference>
<dbReference type="CDD" id="cd03181">
    <property type="entry name" value="GST_C_EF1Bgamma_like"/>
    <property type="match status" value="1"/>
</dbReference>
<dbReference type="Pfam" id="PF02798">
    <property type="entry name" value="GST_N"/>
    <property type="match status" value="1"/>
</dbReference>
<evidence type="ECO:0000256" key="5">
    <source>
        <dbReference type="SAM" id="MobiDB-lite"/>
    </source>
</evidence>
<feature type="domain" description="GST N-terminal" evidence="7">
    <location>
        <begin position="2"/>
        <end position="81"/>
    </location>
</feature>
<feature type="region of interest" description="Disordered" evidence="5">
    <location>
        <begin position="215"/>
        <end position="252"/>
    </location>
</feature>
<keyword evidence="3 4" id="KW-0648">Protein biosynthesis</keyword>
<dbReference type="InterPro" id="IPR004046">
    <property type="entry name" value="GST_C"/>
</dbReference>
<dbReference type="InterPro" id="IPR050802">
    <property type="entry name" value="EF-GSTs"/>
</dbReference>
<dbReference type="SFLD" id="SFLDG00358">
    <property type="entry name" value="Main_(cytGST)"/>
    <property type="match status" value="1"/>
</dbReference>
<dbReference type="Gene3D" id="3.40.30.10">
    <property type="entry name" value="Glutaredoxin"/>
    <property type="match status" value="1"/>
</dbReference>
<evidence type="ECO:0008006" key="11">
    <source>
        <dbReference type="Google" id="ProtNLM"/>
    </source>
</evidence>
<comment type="caution">
    <text evidence="9">The sequence shown here is derived from an EMBL/GenBank/DDBJ whole genome shotgun (WGS) entry which is preliminary data.</text>
</comment>